<dbReference type="Gene3D" id="1.20.5.1700">
    <property type="match status" value="2"/>
</dbReference>
<dbReference type="GeneID" id="36533238"/>
<feature type="region of interest" description="Disordered" evidence="2">
    <location>
        <begin position="792"/>
        <end position="898"/>
    </location>
</feature>
<evidence type="ECO:0000256" key="1">
    <source>
        <dbReference type="SAM" id="Coils"/>
    </source>
</evidence>
<comment type="caution">
    <text evidence="3">The sequence shown here is derived from an EMBL/GenBank/DDBJ whole genome shotgun (WGS) entry which is preliminary data.</text>
</comment>
<dbReference type="OrthoDB" id="3438382at2759"/>
<evidence type="ECO:0008006" key="5">
    <source>
        <dbReference type="Google" id="ProtNLM"/>
    </source>
</evidence>
<feature type="coiled-coil region" evidence="1">
    <location>
        <begin position="160"/>
        <end position="213"/>
    </location>
</feature>
<evidence type="ECO:0000313" key="3">
    <source>
        <dbReference type="EMBL" id="PKX89741.1"/>
    </source>
</evidence>
<feature type="compositionally biased region" description="Polar residues" evidence="2">
    <location>
        <begin position="1"/>
        <end position="11"/>
    </location>
</feature>
<evidence type="ECO:0000313" key="4">
    <source>
        <dbReference type="Proteomes" id="UP000234474"/>
    </source>
</evidence>
<feature type="compositionally biased region" description="Basic residues" evidence="2">
    <location>
        <begin position="828"/>
        <end position="837"/>
    </location>
</feature>
<reference evidence="4" key="1">
    <citation type="journal article" date="2018" name="Proc. Natl. Acad. Sci. U.S.A.">
        <title>Linking secondary metabolites to gene clusters through genome sequencing of six diverse Aspergillus species.</title>
        <authorList>
            <person name="Kaerboelling I."/>
            <person name="Vesth T.C."/>
            <person name="Frisvad J.C."/>
            <person name="Nybo J.L."/>
            <person name="Theobald S."/>
            <person name="Kuo A."/>
            <person name="Bowyer P."/>
            <person name="Matsuda Y."/>
            <person name="Mondo S."/>
            <person name="Lyhne E.K."/>
            <person name="Kogle M.E."/>
            <person name="Clum A."/>
            <person name="Lipzen A."/>
            <person name="Salamov A."/>
            <person name="Ngan C.Y."/>
            <person name="Daum C."/>
            <person name="Chiniquy J."/>
            <person name="Barry K."/>
            <person name="LaButti K."/>
            <person name="Haridas S."/>
            <person name="Simmons B.A."/>
            <person name="Magnuson J.K."/>
            <person name="Mortensen U.H."/>
            <person name="Larsen T.O."/>
            <person name="Grigoriev I.V."/>
            <person name="Baker S.E."/>
            <person name="Andersen M.R."/>
        </authorList>
    </citation>
    <scope>NUCLEOTIDE SEQUENCE [LARGE SCALE GENOMIC DNA]</scope>
    <source>
        <strain evidence="4">IBT 16806</strain>
    </source>
</reference>
<dbReference type="PANTHER" id="PTHR23159:SF60">
    <property type="entry name" value="SPINDLE ASSEMBLY ABNORMAL PROTEIN 4"/>
    <property type="match status" value="1"/>
</dbReference>
<dbReference type="EMBL" id="MSZS01000009">
    <property type="protein sequence ID" value="PKX89741.1"/>
    <property type="molecule type" value="Genomic_DNA"/>
</dbReference>
<feature type="compositionally biased region" description="Polar residues" evidence="2">
    <location>
        <begin position="849"/>
        <end position="864"/>
    </location>
</feature>
<proteinExistence type="predicted"/>
<dbReference type="STRING" id="1392255.A0A2I1BWQ9"/>
<evidence type="ECO:0000256" key="2">
    <source>
        <dbReference type="SAM" id="MobiDB-lite"/>
    </source>
</evidence>
<dbReference type="RefSeq" id="XP_024678336.1">
    <property type="nucleotide sequence ID" value="XM_024825913.1"/>
</dbReference>
<dbReference type="Proteomes" id="UP000234474">
    <property type="component" value="Unassembled WGS sequence"/>
</dbReference>
<protein>
    <recommendedName>
        <fullName evidence="5">Paramyosin</fullName>
    </recommendedName>
</protein>
<keyword evidence="1" id="KW-0175">Coiled coil</keyword>
<dbReference type="AlphaFoldDB" id="A0A2I1BWQ9"/>
<dbReference type="VEuPathDB" id="FungiDB:P174DRAFT_435103"/>
<organism evidence="3 4">
    <name type="scientific">Aspergillus novofumigatus (strain IBT 16806)</name>
    <dbReference type="NCBI Taxonomy" id="1392255"/>
    <lineage>
        <taxon>Eukaryota</taxon>
        <taxon>Fungi</taxon>
        <taxon>Dikarya</taxon>
        <taxon>Ascomycota</taxon>
        <taxon>Pezizomycotina</taxon>
        <taxon>Eurotiomycetes</taxon>
        <taxon>Eurotiomycetidae</taxon>
        <taxon>Eurotiales</taxon>
        <taxon>Aspergillaceae</taxon>
        <taxon>Aspergillus</taxon>
        <taxon>Aspergillus subgen. Fumigati</taxon>
    </lineage>
</organism>
<name>A0A2I1BWQ9_ASPN1</name>
<dbReference type="PANTHER" id="PTHR23159">
    <property type="entry name" value="CENTROSOMAL PROTEIN 2"/>
    <property type="match status" value="1"/>
</dbReference>
<dbReference type="OMA" id="FFQQTWN"/>
<sequence length="898" mass="101079">MDVDNPNTPTSRDPRLISRNRPAPVRPASLDTGILGSPNGHKLGVRPTNNPPPIDRQDGSPGDQFIRTLSELIKAAVDTATREVEKDKLLRKKDTTEGLLRKAKAAPNFPSTTAFFQQARKDEDSELTRMDETITKHQAHYRQLENSLTTKWVPLLLRNHSDSDEKINKLRDEIRALKKQVGDSESDASREKYQLLETKMKVLQDRVVLLEKTSGNHATSIHAQMRYEKEIKERVDKLSSDIAQFPSQETVLKHVSSEVEELKRITMALDAKLSSLQKAQEEYSGSLERVNKSIDAQQKRLDASNDNSTTFEKKFKEIQERLAPIEKVQVIPPEGPATAPIDASSIELRLKNVEDNLSKIPRPDASLQSTVQNLSEQLQQLQSLQAMKDEFHFAEMEEIKKSTVDKAEIQSLKDSYSRLADEARRISQLDRAGAVDQAEIQSLKDSYSRLAGEIQQMSQSDRAGAVDIQSLKDSYSRLAGEIQKMSQLDRAAAVDKAEIQSLKETSSRLAEDMEKMSQWNPAAALQQIRTTDVKINTIDMALKDSNRLLESVRVGLHSLETRYNHLSTEMVVKNMVVAMQEMYPSAGQLTDQITTLRNQAEKEISSLKRTIEQLVQAQNSQEALVNRLQDDVGQRSAEVTHLRESFGKVAHQVSALTEQLEGVRALPDKLQQLHANFDSLTEQYREDISEIKDHLKGKELADGQNKIELDESFRELKDQVQNLSSGLNQMKVVMKEITLNKKDLQSLDDRFRRFEESVSADHRDLSEQINALKDSLESQQSIVQALDSLPASGIQSPKREQSPAGSDAAPLPNYTEMAEANPALALREKKKKKKRPRPSTISDDENERSSGARNESPMTFSSPVHTLDNEDASPSESKRKSKKKKKRRLITEGPITID</sequence>
<feature type="region of interest" description="Disordered" evidence="2">
    <location>
        <begin position="1"/>
        <end position="63"/>
    </location>
</feature>
<gene>
    <name evidence="3" type="ORF">P174DRAFT_435103</name>
</gene>
<feature type="coiled-coil region" evidence="1">
    <location>
        <begin position="597"/>
        <end position="631"/>
    </location>
</feature>
<keyword evidence="4" id="KW-1185">Reference proteome</keyword>
<accession>A0A2I1BWQ9</accession>
<feature type="compositionally biased region" description="Basic residues" evidence="2">
    <location>
        <begin position="879"/>
        <end position="888"/>
    </location>
</feature>